<evidence type="ECO:0000313" key="3">
    <source>
        <dbReference type="Proteomes" id="UP001596143"/>
    </source>
</evidence>
<feature type="transmembrane region" description="Helical" evidence="1">
    <location>
        <begin position="72"/>
        <end position="92"/>
    </location>
</feature>
<dbReference type="RefSeq" id="WP_270897914.1">
    <property type="nucleotide sequence ID" value="NZ_JBHSPF010000018.1"/>
</dbReference>
<dbReference type="EMBL" id="JBHSPF010000018">
    <property type="protein sequence ID" value="MFC5628177.1"/>
    <property type="molecule type" value="Genomic_DNA"/>
</dbReference>
<organism evidence="2 3">
    <name type="scientific">Aliibacillus thermotolerans</name>
    <dbReference type="NCBI Taxonomy" id="1834418"/>
    <lineage>
        <taxon>Bacteria</taxon>
        <taxon>Bacillati</taxon>
        <taxon>Bacillota</taxon>
        <taxon>Bacilli</taxon>
        <taxon>Bacillales</taxon>
        <taxon>Bacillaceae</taxon>
        <taxon>Aliibacillus</taxon>
    </lineage>
</organism>
<gene>
    <name evidence="2" type="ORF">ACFPTR_04610</name>
</gene>
<name>A0ABW0U3W6_9BACI</name>
<feature type="transmembrane region" description="Helical" evidence="1">
    <location>
        <begin position="6"/>
        <end position="31"/>
    </location>
</feature>
<protein>
    <recommendedName>
        <fullName evidence="4">DUF2269 family protein</fullName>
    </recommendedName>
</protein>
<feature type="transmembrane region" description="Helical" evidence="1">
    <location>
        <begin position="108"/>
        <end position="128"/>
    </location>
</feature>
<sequence>MNWTFILSLAIHWFMAIAFFMLIPFPFFIAGIKGESAIYIKKLYRPIMLFAHIALIGTIVTGIVLVEEWLSLWTVVVVLLWGIIATFLGLTAKSLRQSLASGEDDPRILFRSSMLSVASFIMFIIKFFDWF</sequence>
<proteinExistence type="predicted"/>
<evidence type="ECO:0008006" key="4">
    <source>
        <dbReference type="Google" id="ProtNLM"/>
    </source>
</evidence>
<keyword evidence="1" id="KW-0472">Membrane</keyword>
<reference evidence="3" key="1">
    <citation type="journal article" date="2019" name="Int. J. Syst. Evol. Microbiol.">
        <title>The Global Catalogue of Microorganisms (GCM) 10K type strain sequencing project: providing services to taxonomists for standard genome sequencing and annotation.</title>
        <authorList>
            <consortium name="The Broad Institute Genomics Platform"/>
            <consortium name="The Broad Institute Genome Sequencing Center for Infectious Disease"/>
            <person name="Wu L."/>
            <person name="Ma J."/>
        </authorList>
    </citation>
    <scope>NUCLEOTIDE SEQUENCE [LARGE SCALE GENOMIC DNA]</scope>
    <source>
        <strain evidence="3">CGMCC 1.15790</strain>
    </source>
</reference>
<evidence type="ECO:0000256" key="1">
    <source>
        <dbReference type="SAM" id="Phobius"/>
    </source>
</evidence>
<accession>A0ABW0U3W6</accession>
<keyword evidence="1" id="KW-1133">Transmembrane helix</keyword>
<comment type="caution">
    <text evidence="2">The sequence shown here is derived from an EMBL/GenBank/DDBJ whole genome shotgun (WGS) entry which is preliminary data.</text>
</comment>
<feature type="transmembrane region" description="Helical" evidence="1">
    <location>
        <begin position="43"/>
        <end position="66"/>
    </location>
</feature>
<keyword evidence="3" id="KW-1185">Reference proteome</keyword>
<keyword evidence="1" id="KW-0812">Transmembrane</keyword>
<dbReference type="Proteomes" id="UP001596143">
    <property type="component" value="Unassembled WGS sequence"/>
</dbReference>
<evidence type="ECO:0000313" key="2">
    <source>
        <dbReference type="EMBL" id="MFC5628177.1"/>
    </source>
</evidence>